<protein>
    <submittedName>
        <fullName evidence="11">Amino acid ABC transporter permease</fullName>
    </submittedName>
</protein>
<gene>
    <name evidence="11" type="ORF">KAJ83_02495</name>
</gene>
<dbReference type="Pfam" id="PF00528">
    <property type="entry name" value="BPD_transp_1"/>
    <property type="match status" value="1"/>
</dbReference>
<feature type="transmembrane region" description="Helical" evidence="9">
    <location>
        <begin position="139"/>
        <end position="157"/>
    </location>
</feature>
<comment type="caution">
    <text evidence="11">The sequence shown here is derived from an EMBL/GenBank/DDBJ whole genome shotgun (WGS) entry which is preliminary data.</text>
</comment>
<dbReference type="PROSITE" id="PS50928">
    <property type="entry name" value="ABC_TM1"/>
    <property type="match status" value="1"/>
</dbReference>
<dbReference type="RefSeq" id="WP_210680429.1">
    <property type="nucleotide sequence ID" value="NZ_JAGMWN010000001.1"/>
</dbReference>
<dbReference type="PANTHER" id="PTHR30614:SF37">
    <property type="entry name" value="AMINO-ACID ABC TRANSPORTER PERMEASE PROTEIN YHDX-RELATED"/>
    <property type="match status" value="1"/>
</dbReference>
<proteinExistence type="inferred from homology"/>
<keyword evidence="6" id="KW-0029">Amino-acid transport</keyword>
<evidence type="ECO:0000256" key="2">
    <source>
        <dbReference type="ARBA" id="ARBA00010072"/>
    </source>
</evidence>
<evidence type="ECO:0000256" key="4">
    <source>
        <dbReference type="ARBA" id="ARBA00022475"/>
    </source>
</evidence>
<keyword evidence="5 9" id="KW-0812">Transmembrane</keyword>
<evidence type="ECO:0000256" key="5">
    <source>
        <dbReference type="ARBA" id="ARBA00022692"/>
    </source>
</evidence>
<dbReference type="SUPFAM" id="SSF161098">
    <property type="entry name" value="MetI-like"/>
    <property type="match status" value="2"/>
</dbReference>
<feature type="domain" description="ABC transmembrane type-1" evidence="10">
    <location>
        <begin position="94"/>
        <end position="387"/>
    </location>
</feature>
<feature type="transmembrane region" description="Helical" evidence="9">
    <location>
        <begin position="188"/>
        <end position="209"/>
    </location>
</feature>
<feature type="transmembrane region" description="Helical" evidence="9">
    <location>
        <begin position="221"/>
        <end position="245"/>
    </location>
</feature>
<accession>A0A8J7SL03</accession>
<name>A0A8J7SL03_9PROT</name>
<dbReference type="InterPro" id="IPR043429">
    <property type="entry name" value="ArtM/GltK/GlnP/TcyL/YhdX-like"/>
</dbReference>
<keyword evidence="8 9" id="KW-0472">Membrane</keyword>
<keyword evidence="12" id="KW-1185">Reference proteome</keyword>
<dbReference type="Gene3D" id="1.10.3720.10">
    <property type="entry name" value="MetI-like"/>
    <property type="match status" value="2"/>
</dbReference>
<dbReference type="InterPro" id="IPR035906">
    <property type="entry name" value="MetI-like_sf"/>
</dbReference>
<dbReference type="NCBIfam" id="TIGR01726">
    <property type="entry name" value="HEQRo_perm_3TM"/>
    <property type="match status" value="1"/>
</dbReference>
<evidence type="ECO:0000256" key="1">
    <source>
        <dbReference type="ARBA" id="ARBA00004429"/>
    </source>
</evidence>
<keyword evidence="4" id="KW-1003">Cell membrane</keyword>
<evidence type="ECO:0000256" key="6">
    <source>
        <dbReference type="ARBA" id="ARBA00022970"/>
    </source>
</evidence>
<dbReference type="InterPro" id="IPR010065">
    <property type="entry name" value="AA_ABC_transptr_permease_3TM"/>
</dbReference>
<evidence type="ECO:0000256" key="8">
    <source>
        <dbReference type="ARBA" id="ARBA00023136"/>
    </source>
</evidence>
<reference evidence="11" key="1">
    <citation type="submission" date="2021-04" db="EMBL/GenBank/DDBJ databases">
        <authorList>
            <person name="Zhang D.-C."/>
        </authorList>
    </citation>
    <scope>NUCLEOTIDE SEQUENCE</scope>
    <source>
        <strain evidence="11">CGMCC 1.15697</strain>
    </source>
</reference>
<evidence type="ECO:0000259" key="10">
    <source>
        <dbReference type="PROSITE" id="PS50928"/>
    </source>
</evidence>
<dbReference type="InterPro" id="IPR000515">
    <property type="entry name" value="MetI-like"/>
</dbReference>
<feature type="transmembrane region" description="Helical" evidence="9">
    <location>
        <begin position="23"/>
        <end position="42"/>
    </location>
</feature>
<keyword evidence="7 9" id="KW-1133">Transmembrane helix</keyword>
<keyword evidence="3 9" id="KW-0813">Transport</keyword>
<dbReference type="AlphaFoldDB" id="A0A8J7SL03"/>
<feature type="transmembrane region" description="Helical" evidence="9">
    <location>
        <begin position="368"/>
        <end position="390"/>
    </location>
</feature>
<feature type="transmembrane region" description="Helical" evidence="9">
    <location>
        <begin position="89"/>
        <end position="118"/>
    </location>
</feature>
<dbReference type="GO" id="GO:0006865">
    <property type="term" value="P:amino acid transport"/>
    <property type="evidence" value="ECO:0007669"/>
    <property type="project" value="UniProtKB-KW"/>
</dbReference>
<evidence type="ECO:0000256" key="7">
    <source>
        <dbReference type="ARBA" id="ARBA00022989"/>
    </source>
</evidence>
<dbReference type="PANTHER" id="PTHR30614">
    <property type="entry name" value="MEMBRANE COMPONENT OF AMINO ACID ABC TRANSPORTER"/>
    <property type="match status" value="1"/>
</dbReference>
<dbReference type="GO" id="GO:0022857">
    <property type="term" value="F:transmembrane transporter activity"/>
    <property type="evidence" value="ECO:0007669"/>
    <property type="project" value="InterPro"/>
</dbReference>
<comment type="subcellular location">
    <subcellularLocation>
        <location evidence="1">Cell inner membrane</location>
        <topology evidence="1">Multi-pass membrane protein</topology>
    </subcellularLocation>
    <subcellularLocation>
        <location evidence="9">Cell membrane</location>
        <topology evidence="9">Multi-pass membrane protein</topology>
    </subcellularLocation>
</comment>
<sequence length="399" mass="43614">MAVEIGSSSAPKASFWRDQRNRAIMTQVVVISLFVAFVWFIVDNTIENLARLGIEPGFEFLGEIAGFMPTSPNFNLTNFDMNSSTHGDVFLLGLVNTILISFCGIVLATVVGFIVGVLRLSSNMLISFVAAIYIEGTRNVPLLLQILIWYFGVFLSLPNVRSSLDIGEVIFLNDRYLTFPVPVPEPGFMLFPISLILAIGAVVVLAKWAKKRQDATGEQFPVFWTSVGLVTVLPLLALIVTGFPVTWDIPSLQGFNFQGGTQAPAAFWALLAALTFYTGAFIAENVRAGIQAVSHGQTEAAFALGLRPGLTMRKIIIPQALRVIVPPTTSQYLNLTKNSSLAIAIGYPDLVNVFTGISLNQTGNAVEIIALTMLVYLTISLLISLFMNWYNKRIALVER</sequence>
<dbReference type="Proteomes" id="UP000672602">
    <property type="component" value="Unassembled WGS sequence"/>
</dbReference>
<feature type="transmembrane region" description="Helical" evidence="9">
    <location>
        <begin position="265"/>
        <end position="283"/>
    </location>
</feature>
<dbReference type="CDD" id="cd06261">
    <property type="entry name" value="TM_PBP2"/>
    <property type="match status" value="1"/>
</dbReference>
<evidence type="ECO:0000313" key="12">
    <source>
        <dbReference type="Proteomes" id="UP000672602"/>
    </source>
</evidence>
<evidence type="ECO:0000256" key="3">
    <source>
        <dbReference type="ARBA" id="ARBA00022448"/>
    </source>
</evidence>
<dbReference type="EMBL" id="JAGMWN010000001">
    <property type="protein sequence ID" value="MBP5855861.1"/>
    <property type="molecule type" value="Genomic_DNA"/>
</dbReference>
<dbReference type="GO" id="GO:0043190">
    <property type="term" value="C:ATP-binding cassette (ABC) transporter complex"/>
    <property type="evidence" value="ECO:0007669"/>
    <property type="project" value="InterPro"/>
</dbReference>
<evidence type="ECO:0000313" key="11">
    <source>
        <dbReference type="EMBL" id="MBP5855861.1"/>
    </source>
</evidence>
<comment type="similarity">
    <text evidence="2">Belongs to the binding-protein-dependent transport system permease family. HisMQ subfamily.</text>
</comment>
<evidence type="ECO:0000256" key="9">
    <source>
        <dbReference type="RuleBase" id="RU363032"/>
    </source>
</evidence>
<organism evidence="11 12">
    <name type="scientific">Marivibrio halodurans</name>
    <dbReference type="NCBI Taxonomy" id="2039722"/>
    <lineage>
        <taxon>Bacteria</taxon>
        <taxon>Pseudomonadati</taxon>
        <taxon>Pseudomonadota</taxon>
        <taxon>Alphaproteobacteria</taxon>
        <taxon>Rhodospirillales</taxon>
        <taxon>Rhodospirillaceae</taxon>
        <taxon>Marivibrio</taxon>
    </lineage>
</organism>